<dbReference type="AlphaFoldDB" id="A0A0V0Q9M6"/>
<gene>
    <name evidence="4" type="ORF">PPERSA_00768</name>
</gene>
<dbReference type="PANTHER" id="PTHR43000">
    <property type="entry name" value="DTDP-D-GLUCOSE 4,6-DEHYDRATASE-RELATED"/>
    <property type="match status" value="1"/>
</dbReference>
<evidence type="ECO:0000256" key="1">
    <source>
        <dbReference type="ARBA" id="ARBA00007637"/>
    </source>
</evidence>
<feature type="coiled-coil region" evidence="2">
    <location>
        <begin position="2"/>
        <end position="29"/>
    </location>
</feature>
<name>A0A0V0Q9M6_PSEPJ</name>
<organism evidence="4 5">
    <name type="scientific">Pseudocohnilembus persalinus</name>
    <name type="common">Ciliate</name>
    <dbReference type="NCBI Taxonomy" id="266149"/>
    <lineage>
        <taxon>Eukaryota</taxon>
        <taxon>Sar</taxon>
        <taxon>Alveolata</taxon>
        <taxon>Ciliophora</taxon>
        <taxon>Intramacronucleata</taxon>
        <taxon>Oligohymenophorea</taxon>
        <taxon>Scuticociliatia</taxon>
        <taxon>Philasterida</taxon>
        <taxon>Pseudocohnilembidae</taxon>
        <taxon>Pseudocohnilembus</taxon>
    </lineage>
</organism>
<keyword evidence="2" id="KW-0175">Coiled coil</keyword>
<dbReference type="Pfam" id="PF01370">
    <property type="entry name" value="Epimerase"/>
    <property type="match status" value="1"/>
</dbReference>
<evidence type="ECO:0000256" key="2">
    <source>
        <dbReference type="SAM" id="Coils"/>
    </source>
</evidence>
<sequence length="304" mass="36132">MENQQQENVKDIQQQNENLKEQKQKQNILIFGGLGFVGKNYLLNLIKNQKYNKIITVDKQIPSLCIMPQTLKDAFNDNKIQHYQLDISQEKEVEKLFLEKLKDENVSYVVNLASETRFGFSSEHYQQKIANLAKFTAFYSNKIKVKKYVHFSSYFVYKKDLSQGKEDNEKNCDPVNKMGKYNLLAEKYVKEYENLNWVIIRPASIYGNFCETGITYRILGAIIYQFLDQPYRVLWDEKLRTQTLAYNIIKESYTRDKALNGTVQRKHRQLQYLNEQLKNQKFWIQIGKTSSQQRKHFIDDRQLN</sequence>
<dbReference type="Proteomes" id="UP000054937">
    <property type="component" value="Unassembled WGS sequence"/>
</dbReference>
<dbReference type="InterPro" id="IPR036291">
    <property type="entry name" value="NAD(P)-bd_dom_sf"/>
</dbReference>
<evidence type="ECO:0000259" key="3">
    <source>
        <dbReference type="Pfam" id="PF01370"/>
    </source>
</evidence>
<dbReference type="InParanoid" id="A0A0V0Q9M6"/>
<dbReference type="SUPFAM" id="SSF51735">
    <property type="entry name" value="NAD(P)-binding Rossmann-fold domains"/>
    <property type="match status" value="1"/>
</dbReference>
<evidence type="ECO:0000313" key="5">
    <source>
        <dbReference type="Proteomes" id="UP000054937"/>
    </source>
</evidence>
<dbReference type="InterPro" id="IPR001509">
    <property type="entry name" value="Epimerase_deHydtase"/>
</dbReference>
<accession>A0A0V0Q9M6</accession>
<dbReference type="Gene3D" id="3.40.50.720">
    <property type="entry name" value="NAD(P)-binding Rossmann-like Domain"/>
    <property type="match status" value="1"/>
</dbReference>
<feature type="domain" description="NAD-dependent epimerase/dehydratase" evidence="3">
    <location>
        <begin position="28"/>
        <end position="235"/>
    </location>
</feature>
<keyword evidence="5" id="KW-1185">Reference proteome</keyword>
<comment type="caution">
    <text evidence="4">The sequence shown here is derived from an EMBL/GenBank/DDBJ whole genome shotgun (WGS) entry which is preliminary data.</text>
</comment>
<comment type="similarity">
    <text evidence="1">Belongs to the NAD(P)-dependent epimerase/dehydratase family.</text>
</comment>
<dbReference type="OrthoDB" id="16464at2759"/>
<proteinExistence type="inferred from homology"/>
<reference evidence="4 5" key="1">
    <citation type="journal article" date="2015" name="Sci. Rep.">
        <title>Genome of the facultative scuticociliatosis pathogen Pseudocohnilembus persalinus provides insight into its virulence through horizontal gene transfer.</title>
        <authorList>
            <person name="Xiong J."/>
            <person name="Wang G."/>
            <person name="Cheng J."/>
            <person name="Tian M."/>
            <person name="Pan X."/>
            <person name="Warren A."/>
            <person name="Jiang C."/>
            <person name="Yuan D."/>
            <person name="Miao W."/>
        </authorList>
    </citation>
    <scope>NUCLEOTIDE SEQUENCE [LARGE SCALE GENOMIC DNA]</scope>
    <source>
        <strain evidence="4">36N120E</strain>
    </source>
</reference>
<dbReference type="EMBL" id="LDAU01000224">
    <property type="protein sequence ID" value="KRW98941.1"/>
    <property type="molecule type" value="Genomic_DNA"/>
</dbReference>
<evidence type="ECO:0000313" key="4">
    <source>
        <dbReference type="EMBL" id="KRW98941.1"/>
    </source>
</evidence>
<protein>
    <recommendedName>
        <fullName evidence="3">NAD-dependent epimerase/dehydratase domain-containing protein</fullName>
    </recommendedName>
</protein>